<gene>
    <name evidence="1" type="ORF">FA95DRAFT_356283</name>
</gene>
<name>A0ACB8S4N0_9AGAM</name>
<dbReference type="EMBL" id="MU275854">
    <property type="protein sequence ID" value="KAI0051239.1"/>
    <property type="molecule type" value="Genomic_DNA"/>
</dbReference>
<organism evidence="1 2">
    <name type="scientific">Auriscalpium vulgare</name>
    <dbReference type="NCBI Taxonomy" id="40419"/>
    <lineage>
        <taxon>Eukaryota</taxon>
        <taxon>Fungi</taxon>
        <taxon>Dikarya</taxon>
        <taxon>Basidiomycota</taxon>
        <taxon>Agaricomycotina</taxon>
        <taxon>Agaricomycetes</taxon>
        <taxon>Russulales</taxon>
        <taxon>Auriscalpiaceae</taxon>
        <taxon>Auriscalpium</taxon>
    </lineage>
</organism>
<dbReference type="Proteomes" id="UP000814033">
    <property type="component" value="Unassembled WGS sequence"/>
</dbReference>
<keyword evidence="2" id="KW-1185">Reference proteome</keyword>
<evidence type="ECO:0000313" key="1">
    <source>
        <dbReference type="EMBL" id="KAI0051239.1"/>
    </source>
</evidence>
<sequence>MAPTSPCSAQAQPLCGLGSAVSLQKPARPARRVRQSIPTFDHPRRQYVLPLPLLSQLRRHKKRQYDPDGPLTANQIDGPPPAVTPTLPLHAPTLTSTTGPAGSTTIPEIPSMPTTIPQILRTRAGISGALVATGVLLGAALLIALLRFLILRSTGKVASSVPSFVRKRLGTTRNVEENLGFVMIEYEDSTWGTPPKLAKDRAEQETSDAYEQSRIFASNDPFISADTPTRRHSAPYAEQTPLSSPEDIQDSAERLQKALSTSAIAMPREPSAQSDLFTISEGDEQDVSDVVLATLNASASQEDEPDFSQEAAEIAHALGLALQNYTSLSTIDSGQARSLTVSRQDRVAAVFALRAGMETVNVRARATGRPRKASDASTSLSDGTASGEFSSNGSLNSSGTELTDAESGHGCDEEVLLEVRRVETRSMDFTKGIVVSVATISDPVQVPQVVVSASTSYDDVRGGSAHPLQAYPSDISDISVSDFPYPPVLLDSVRTMSTSLSQDIEKSLSMALRGDPYFTKRVLSAPSRLSKVPASKAAQTPASSSVQKGELIHSFDVYAM</sequence>
<evidence type="ECO:0000313" key="2">
    <source>
        <dbReference type="Proteomes" id="UP000814033"/>
    </source>
</evidence>
<protein>
    <submittedName>
        <fullName evidence="1">Uncharacterized protein</fullName>
    </submittedName>
</protein>
<reference evidence="1" key="1">
    <citation type="submission" date="2021-02" db="EMBL/GenBank/DDBJ databases">
        <authorList>
            <consortium name="DOE Joint Genome Institute"/>
            <person name="Ahrendt S."/>
            <person name="Looney B.P."/>
            <person name="Miyauchi S."/>
            <person name="Morin E."/>
            <person name="Drula E."/>
            <person name="Courty P.E."/>
            <person name="Chicoki N."/>
            <person name="Fauchery L."/>
            <person name="Kohler A."/>
            <person name="Kuo A."/>
            <person name="Labutti K."/>
            <person name="Pangilinan J."/>
            <person name="Lipzen A."/>
            <person name="Riley R."/>
            <person name="Andreopoulos W."/>
            <person name="He G."/>
            <person name="Johnson J."/>
            <person name="Barry K.W."/>
            <person name="Grigoriev I.V."/>
            <person name="Nagy L."/>
            <person name="Hibbett D."/>
            <person name="Henrissat B."/>
            <person name="Matheny P.B."/>
            <person name="Labbe J."/>
            <person name="Martin F."/>
        </authorList>
    </citation>
    <scope>NUCLEOTIDE SEQUENCE</scope>
    <source>
        <strain evidence="1">FP105234-sp</strain>
    </source>
</reference>
<proteinExistence type="predicted"/>
<accession>A0ACB8S4N0</accession>
<comment type="caution">
    <text evidence="1">The sequence shown here is derived from an EMBL/GenBank/DDBJ whole genome shotgun (WGS) entry which is preliminary data.</text>
</comment>
<reference evidence="1" key="2">
    <citation type="journal article" date="2022" name="New Phytol.">
        <title>Evolutionary transition to the ectomycorrhizal habit in the genomes of a hyperdiverse lineage of mushroom-forming fungi.</title>
        <authorList>
            <person name="Looney B."/>
            <person name="Miyauchi S."/>
            <person name="Morin E."/>
            <person name="Drula E."/>
            <person name="Courty P.E."/>
            <person name="Kohler A."/>
            <person name="Kuo A."/>
            <person name="LaButti K."/>
            <person name="Pangilinan J."/>
            <person name="Lipzen A."/>
            <person name="Riley R."/>
            <person name="Andreopoulos W."/>
            <person name="He G."/>
            <person name="Johnson J."/>
            <person name="Nolan M."/>
            <person name="Tritt A."/>
            <person name="Barry K.W."/>
            <person name="Grigoriev I.V."/>
            <person name="Nagy L.G."/>
            <person name="Hibbett D."/>
            <person name="Henrissat B."/>
            <person name="Matheny P.B."/>
            <person name="Labbe J."/>
            <person name="Martin F.M."/>
        </authorList>
    </citation>
    <scope>NUCLEOTIDE SEQUENCE</scope>
    <source>
        <strain evidence="1">FP105234-sp</strain>
    </source>
</reference>